<dbReference type="EMBL" id="CAMPGE010023362">
    <property type="protein sequence ID" value="CAI2381312.1"/>
    <property type="molecule type" value="Genomic_DNA"/>
</dbReference>
<evidence type="ECO:0000256" key="1">
    <source>
        <dbReference type="SAM" id="MobiDB-lite"/>
    </source>
</evidence>
<sequence>MDSSDILSSQDNNQNNKELQIKNSLMKCYNQSLKQGKTVDIAKILDEYQNKFSVPKVLIMKWLGLNQRKSLFSQPKGQNNLSESYISQESEFTASESSPLGKTRDNSAILRGDLGNAKNTISNKEDNKFKRSSSLTLSKFSTVNRRTSCLNSLKFKLEVFEACHKKNSSNERSKFSPPRKICKKELNNIKECKEDEKLSIKSTLRQCISKKNIKPDFIIKKKSMPTIKITMPSKTPKREIKLSDYKTKQHKSERKLKNNRSIKNIEPSKKAEKRLPSRRSQKSALRSRGLLQMKKPSFPNLKKLDISKMAQSYFKHSLRTLSRTGQERKPQIKMQRKHRSQYRTPKPTSSKSNFLRGKFLSLNEFSKNNENSYLSYKNHIFTDVSKNLENKEKCSTISISDFLTSDTLGRNKKTLPDLSSNKYDSRAKICQQQNAFKNSGLSSQMYIKGLFGSDKSMFMCEGKKNSQMMTMANSLPKFGINLKTPQSYSTAALKTFSGTSKLKPKLLNCDLMEISEQLSLSSSREISLERLDKNNKDIPKQYILLRNSFNKRDESSPKESRKKRAFKIRKNKSRSKRSTSVC</sequence>
<feature type="compositionally biased region" description="Basic and acidic residues" evidence="1">
    <location>
        <begin position="266"/>
        <end position="275"/>
    </location>
</feature>
<feature type="compositionally biased region" description="Polar residues" evidence="1">
    <location>
        <begin position="342"/>
        <end position="353"/>
    </location>
</feature>
<feature type="compositionally biased region" description="Basic residues" evidence="1">
    <location>
        <begin position="248"/>
        <end position="260"/>
    </location>
</feature>
<feature type="compositionally biased region" description="Basic and acidic residues" evidence="1">
    <location>
        <begin position="550"/>
        <end position="559"/>
    </location>
</feature>
<feature type="region of interest" description="Disordered" evidence="1">
    <location>
        <begin position="549"/>
        <end position="582"/>
    </location>
</feature>
<protein>
    <submittedName>
        <fullName evidence="2">Uncharacterized protein</fullName>
    </submittedName>
</protein>
<name>A0AAD1XYD2_EUPCR</name>
<dbReference type="Proteomes" id="UP001295684">
    <property type="component" value="Unassembled WGS sequence"/>
</dbReference>
<evidence type="ECO:0000313" key="3">
    <source>
        <dbReference type="Proteomes" id="UP001295684"/>
    </source>
</evidence>
<feature type="region of interest" description="Disordered" evidence="1">
    <location>
        <begin position="244"/>
        <end position="296"/>
    </location>
</feature>
<proteinExistence type="predicted"/>
<keyword evidence="3" id="KW-1185">Reference proteome</keyword>
<dbReference type="AlphaFoldDB" id="A0AAD1XYD2"/>
<feature type="compositionally biased region" description="Basic residues" evidence="1">
    <location>
        <begin position="560"/>
        <end position="582"/>
    </location>
</feature>
<reference evidence="2" key="1">
    <citation type="submission" date="2023-07" db="EMBL/GenBank/DDBJ databases">
        <authorList>
            <consortium name="AG Swart"/>
            <person name="Singh M."/>
            <person name="Singh A."/>
            <person name="Seah K."/>
            <person name="Emmerich C."/>
        </authorList>
    </citation>
    <scope>NUCLEOTIDE SEQUENCE</scope>
    <source>
        <strain evidence="2">DP1</strain>
    </source>
</reference>
<evidence type="ECO:0000313" key="2">
    <source>
        <dbReference type="EMBL" id="CAI2381312.1"/>
    </source>
</evidence>
<organism evidence="2 3">
    <name type="scientific">Euplotes crassus</name>
    <dbReference type="NCBI Taxonomy" id="5936"/>
    <lineage>
        <taxon>Eukaryota</taxon>
        <taxon>Sar</taxon>
        <taxon>Alveolata</taxon>
        <taxon>Ciliophora</taxon>
        <taxon>Intramacronucleata</taxon>
        <taxon>Spirotrichea</taxon>
        <taxon>Hypotrichia</taxon>
        <taxon>Euplotida</taxon>
        <taxon>Euplotidae</taxon>
        <taxon>Moneuplotes</taxon>
    </lineage>
</organism>
<gene>
    <name evidence="2" type="ORF">ECRASSUSDP1_LOCUS22766</name>
</gene>
<accession>A0AAD1XYD2</accession>
<comment type="caution">
    <text evidence="2">The sequence shown here is derived from an EMBL/GenBank/DDBJ whole genome shotgun (WGS) entry which is preliminary data.</text>
</comment>
<feature type="region of interest" description="Disordered" evidence="1">
    <location>
        <begin position="318"/>
        <end position="353"/>
    </location>
</feature>